<evidence type="ECO:0000313" key="1">
    <source>
        <dbReference type="EMBL" id="PIR87645.1"/>
    </source>
</evidence>
<organism evidence="1 2">
    <name type="scientific">Candidatus Harrisonbacteria bacterium CG10_big_fil_rev_8_21_14_0_10_45_28</name>
    <dbReference type="NCBI Taxonomy" id="1974586"/>
    <lineage>
        <taxon>Bacteria</taxon>
        <taxon>Candidatus Harrisoniibacteriota</taxon>
    </lineage>
</organism>
<dbReference type="EMBL" id="PFBC01000054">
    <property type="protein sequence ID" value="PIR87645.1"/>
    <property type="molecule type" value="Genomic_DNA"/>
</dbReference>
<dbReference type="Pfam" id="PF10662">
    <property type="entry name" value="PduV-EutP"/>
    <property type="match status" value="1"/>
</dbReference>
<dbReference type="Proteomes" id="UP000230903">
    <property type="component" value="Unassembled WGS sequence"/>
</dbReference>
<protein>
    <recommendedName>
        <fullName evidence="3">Guanylate kinase-like domain-containing protein</fullName>
    </recommendedName>
</protein>
<dbReference type="GO" id="GO:0006576">
    <property type="term" value="P:biogenic amine metabolic process"/>
    <property type="evidence" value="ECO:0007669"/>
    <property type="project" value="InterPro"/>
</dbReference>
<dbReference type="Gene3D" id="3.40.50.300">
    <property type="entry name" value="P-loop containing nucleotide triphosphate hydrolases"/>
    <property type="match status" value="1"/>
</dbReference>
<evidence type="ECO:0000313" key="2">
    <source>
        <dbReference type="Proteomes" id="UP000230903"/>
    </source>
</evidence>
<reference evidence="2" key="1">
    <citation type="submission" date="2017-09" db="EMBL/GenBank/DDBJ databases">
        <title>Depth-based differentiation of microbial function through sediment-hosted aquifers and enrichment of novel symbionts in the deep terrestrial subsurface.</title>
        <authorList>
            <person name="Probst A.J."/>
            <person name="Ladd B."/>
            <person name="Jarett J.K."/>
            <person name="Geller-Mcgrath D.E."/>
            <person name="Sieber C.M.K."/>
            <person name="Emerson J.B."/>
            <person name="Anantharaman K."/>
            <person name="Thomas B.C."/>
            <person name="Malmstrom R."/>
            <person name="Stieglmeier M."/>
            <person name="Klingl A."/>
            <person name="Woyke T."/>
            <person name="Ryan C.M."/>
            <person name="Banfield J.F."/>
        </authorList>
    </citation>
    <scope>NUCLEOTIDE SEQUENCE [LARGE SCALE GENOMIC DNA]</scope>
</reference>
<comment type="caution">
    <text evidence="1">The sequence shown here is derived from an EMBL/GenBank/DDBJ whole genome shotgun (WGS) entry which is preliminary data.</text>
</comment>
<name>A0A2H0UPC7_9BACT</name>
<gene>
    <name evidence="1" type="ORF">COU10_03535</name>
</gene>
<dbReference type="InterPro" id="IPR012381">
    <property type="entry name" value="EutP_PduV"/>
</dbReference>
<accession>A0A2H0UPC7</accession>
<sequence>MQDGLFFLGESGVGKSTLMRGLVSLCVGYHKPQMVMTRQPRTSDAPGDYEYVTVDEFLRLRESGQLSYAFDDGIRYYGYRREKLEVPSKALLLYGSPYAVRQILAAKGRIILIVGDSRKGLRLRGVTEAELIERSTINGRLARRFYSTIAFRGLMDGIFENPFTSLNVLCIAFDQLISRILLSGKNEVYS</sequence>
<proteinExistence type="predicted"/>
<dbReference type="GO" id="GO:0005524">
    <property type="term" value="F:ATP binding"/>
    <property type="evidence" value="ECO:0007669"/>
    <property type="project" value="InterPro"/>
</dbReference>
<evidence type="ECO:0008006" key="3">
    <source>
        <dbReference type="Google" id="ProtNLM"/>
    </source>
</evidence>
<dbReference type="InterPro" id="IPR027417">
    <property type="entry name" value="P-loop_NTPase"/>
</dbReference>
<dbReference type="SUPFAM" id="SSF52540">
    <property type="entry name" value="P-loop containing nucleoside triphosphate hydrolases"/>
    <property type="match status" value="1"/>
</dbReference>
<dbReference type="AlphaFoldDB" id="A0A2H0UPC7"/>